<dbReference type="CDD" id="cd07062">
    <property type="entry name" value="Peptidase_S66_mccF_like"/>
    <property type="match status" value="1"/>
</dbReference>
<accession>A0ABZ2N4F9</accession>
<dbReference type="RefSeq" id="WP_338751269.1">
    <property type="nucleotide sequence ID" value="NZ_CP147404.1"/>
</dbReference>
<evidence type="ECO:0000256" key="2">
    <source>
        <dbReference type="ARBA" id="ARBA00022801"/>
    </source>
</evidence>
<feature type="domain" description="LD-carboxypeptidase N-terminal" evidence="3">
    <location>
        <begin position="12"/>
        <end position="131"/>
    </location>
</feature>
<sequence>MQPARLQPGDEVRIIAPSTSMAVVKGEQVKLATERLESFGFRVTFGRYVDEHDMFFSTSVENRMEDLHDAFRDPNVKAIFTAIGGYNVNQLLSHIDFELIKENPKILCGYSDITALQLAIYAKTGLITYSGPAFSTFGMKHLTDYVVQGMLTALTNDAPFEFEPSDQWSDDKWYLEQDQRTYYLNSGHLIVREGKAEGRLIGGNLGTINLLQGTEFMPSLKNAVLFIEDDNESHLMTFDRQLQSLLHLPDAKDLKAVLIGRFQKESNVTESALITLLENKPELAHIPVIANLDFGHTDPLATLPIGGWAEIVAENGKTDILISGN</sequence>
<dbReference type="InterPro" id="IPR040921">
    <property type="entry name" value="Peptidase_S66C"/>
</dbReference>
<dbReference type="PANTHER" id="PTHR30237">
    <property type="entry name" value="MURAMOYLTETRAPEPTIDE CARBOXYPEPTIDASE"/>
    <property type="match status" value="1"/>
</dbReference>
<name>A0ABZ2N4F9_9BACI</name>
<dbReference type="Proteomes" id="UP001387364">
    <property type="component" value="Chromosome"/>
</dbReference>
<feature type="domain" description="LD-carboxypeptidase C-terminal" evidence="4">
    <location>
        <begin position="197"/>
        <end position="311"/>
    </location>
</feature>
<evidence type="ECO:0000313" key="6">
    <source>
        <dbReference type="Proteomes" id="UP001387364"/>
    </source>
</evidence>
<dbReference type="PIRSF" id="PIRSF028757">
    <property type="entry name" value="LD-carboxypeptidase"/>
    <property type="match status" value="1"/>
</dbReference>
<dbReference type="InterPro" id="IPR027461">
    <property type="entry name" value="Carboxypeptidase_A_C_sf"/>
</dbReference>
<evidence type="ECO:0000313" key="5">
    <source>
        <dbReference type="EMBL" id="WXB92604.1"/>
    </source>
</evidence>
<dbReference type="InterPro" id="IPR003507">
    <property type="entry name" value="S66_fam"/>
</dbReference>
<organism evidence="5 6">
    <name type="scientific">Bacillus kandeliae</name>
    <dbReference type="NCBI Taxonomy" id="3129297"/>
    <lineage>
        <taxon>Bacteria</taxon>
        <taxon>Bacillati</taxon>
        <taxon>Bacillota</taxon>
        <taxon>Bacilli</taxon>
        <taxon>Bacillales</taxon>
        <taxon>Bacillaceae</taxon>
        <taxon>Bacillus</taxon>
    </lineage>
</organism>
<reference evidence="5 6" key="1">
    <citation type="submission" date="2024-02" db="EMBL/GenBank/DDBJ databases">
        <title>Seven novel Bacillus-like species.</title>
        <authorList>
            <person name="Liu G."/>
        </authorList>
    </citation>
    <scope>NUCLEOTIDE SEQUENCE [LARGE SCALE GENOMIC DNA]</scope>
    <source>
        <strain evidence="5 6">FJAT-52991</strain>
    </source>
</reference>
<evidence type="ECO:0000256" key="1">
    <source>
        <dbReference type="ARBA" id="ARBA00010233"/>
    </source>
</evidence>
<dbReference type="PANTHER" id="PTHR30237:SF6">
    <property type="entry name" value="CARBOXYPEPTIDASE YOCD-RELATED"/>
    <property type="match status" value="1"/>
</dbReference>
<keyword evidence="2" id="KW-0378">Hydrolase</keyword>
<gene>
    <name evidence="5" type="ORF">WDJ61_15435</name>
</gene>
<dbReference type="EMBL" id="CP147404">
    <property type="protein sequence ID" value="WXB92604.1"/>
    <property type="molecule type" value="Genomic_DNA"/>
</dbReference>
<comment type="similarity">
    <text evidence="1">Belongs to the peptidase S66 family.</text>
</comment>
<dbReference type="Pfam" id="PF02016">
    <property type="entry name" value="Peptidase_S66"/>
    <property type="match status" value="1"/>
</dbReference>
<evidence type="ECO:0000259" key="4">
    <source>
        <dbReference type="Pfam" id="PF17676"/>
    </source>
</evidence>
<dbReference type="InterPro" id="IPR040449">
    <property type="entry name" value="Peptidase_S66_N"/>
</dbReference>
<dbReference type="Pfam" id="PF17676">
    <property type="entry name" value="Peptidase_S66C"/>
    <property type="match status" value="1"/>
</dbReference>
<dbReference type="InterPro" id="IPR029062">
    <property type="entry name" value="Class_I_gatase-like"/>
</dbReference>
<dbReference type="InterPro" id="IPR027478">
    <property type="entry name" value="LdcA_N"/>
</dbReference>
<dbReference type="Gene3D" id="3.50.30.60">
    <property type="entry name" value="LD-carboxypeptidase A C-terminal domain-like"/>
    <property type="match status" value="1"/>
</dbReference>
<protein>
    <submittedName>
        <fullName evidence="5">S66 peptidase family protein</fullName>
    </submittedName>
</protein>
<dbReference type="SUPFAM" id="SSF52317">
    <property type="entry name" value="Class I glutamine amidotransferase-like"/>
    <property type="match status" value="1"/>
</dbReference>
<dbReference type="Gene3D" id="3.40.50.10740">
    <property type="entry name" value="Class I glutamine amidotransferase-like"/>
    <property type="match status" value="1"/>
</dbReference>
<dbReference type="SUPFAM" id="SSF141986">
    <property type="entry name" value="LD-carboxypeptidase A C-terminal domain-like"/>
    <property type="match status" value="1"/>
</dbReference>
<evidence type="ECO:0000259" key="3">
    <source>
        <dbReference type="Pfam" id="PF02016"/>
    </source>
</evidence>
<keyword evidence="6" id="KW-1185">Reference proteome</keyword>
<proteinExistence type="inferred from homology"/>